<dbReference type="AlphaFoldDB" id="A0A6J6DMR0"/>
<reference evidence="1" key="1">
    <citation type="submission" date="2020-05" db="EMBL/GenBank/DDBJ databases">
        <authorList>
            <person name="Chiriac C."/>
            <person name="Salcher M."/>
            <person name="Ghai R."/>
            <person name="Kavagutti S V."/>
        </authorList>
    </citation>
    <scope>NUCLEOTIDE SEQUENCE</scope>
</reference>
<gene>
    <name evidence="1" type="ORF">UFOPK1591_01005</name>
</gene>
<name>A0A6J6DMR0_9ZZZZ</name>
<protein>
    <submittedName>
        <fullName evidence="1">Unannotated protein</fullName>
    </submittedName>
</protein>
<accession>A0A6J6DMR0</accession>
<sequence>MVFSSTVPPGARLGLGQLITQLASKSAHHSGAEFWSSGMTVKVTRADSDIRPSAVVPSLTRYSMLVVPVAPAGTVNTSCCDWSMSAIVPNPGCVSEVGSMTSTSPLAS</sequence>
<evidence type="ECO:0000313" key="1">
    <source>
        <dbReference type="EMBL" id="CAB4565412.1"/>
    </source>
</evidence>
<organism evidence="1">
    <name type="scientific">freshwater metagenome</name>
    <dbReference type="NCBI Taxonomy" id="449393"/>
    <lineage>
        <taxon>unclassified sequences</taxon>
        <taxon>metagenomes</taxon>
        <taxon>ecological metagenomes</taxon>
    </lineage>
</organism>
<dbReference type="EMBL" id="CAEZTD010000077">
    <property type="protein sequence ID" value="CAB4565412.1"/>
    <property type="molecule type" value="Genomic_DNA"/>
</dbReference>
<proteinExistence type="predicted"/>